<dbReference type="Pfam" id="PF14175">
    <property type="entry name" value="YaaC"/>
    <property type="match status" value="1"/>
</dbReference>
<dbReference type="InterPro" id="IPR026988">
    <property type="entry name" value="YaaC-like"/>
</dbReference>
<evidence type="ECO:0008006" key="3">
    <source>
        <dbReference type="Google" id="ProtNLM"/>
    </source>
</evidence>
<dbReference type="EMBL" id="NJBO01000004">
    <property type="protein sequence ID" value="TKJ43523.1"/>
    <property type="molecule type" value="Genomic_DNA"/>
</dbReference>
<organism evidence="1 2">
    <name type="scientific">candidate division TA06 bacterium B3_TA06</name>
    <dbReference type="NCBI Taxonomy" id="2012487"/>
    <lineage>
        <taxon>Bacteria</taxon>
        <taxon>Bacteria division TA06</taxon>
    </lineage>
</organism>
<dbReference type="Proteomes" id="UP000317778">
    <property type="component" value="Unassembled WGS sequence"/>
</dbReference>
<comment type="caution">
    <text evidence="1">The sequence shown here is derived from an EMBL/GenBank/DDBJ whole genome shotgun (WGS) entry which is preliminary data.</text>
</comment>
<accession>A0A532V8H6</accession>
<name>A0A532V8H6_UNCT6</name>
<evidence type="ECO:0000313" key="2">
    <source>
        <dbReference type="Proteomes" id="UP000317778"/>
    </source>
</evidence>
<gene>
    <name evidence="1" type="ORF">CEE36_04100</name>
</gene>
<protein>
    <recommendedName>
        <fullName evidence="3">YaaC-like Protein</fullName>
    </recommendedName>
</protein>
<evidence type="ECO:0000313" key="1">
    <source>
        <dbReference type="EMBL" id="TKJ43523.1"/>
    </source>
</evidence>
<dbReference type="AlphaFoldDB" id="A0A532V8H6"/>
<reference evidence="1 2" key="1">
    <citation type="submission" date="2017-06" db="EMBL/GenBank/DDBJ databases">
        <title>Novel microbial phyla capable of carbon fixation and sulfur reduction in deep-sea sediments.</title>
        <authorList>
            <person name="Huang J."/>
            <person name="Baker B."/>
            <person name="Wang Y."/>
        </authorList>
    </citation>
    <scope>NUCLEOTIDE SEQUENCE [LARGE SCALE GENOMIC DNA]</scope>
    <source>
        <strain evidence="1">B3_TA06</strain>
    </source>
</reference>
<sequence length="364" mass="42200">MSRPFDPFEGGEYILHREKKFTLKRKVQPLRKSLLGATEPWSMVSIFFRESAEREMKKRGIVKTSAKLKRARAFLEQSQEFFSASKEASHKSAPMLIYYSMLNFAKAIIELYKVKPNFYTHGISVPELPSWARLRLAKVKLQPKGVFKELADLIGFSYKRGEQISGEQIFVNCPGCLHEVKSVLNRNTQRVFINGIGILSNSYDKCIDCWVEKEEATRLTSRRIGKLVDLICVATGMKWVSSSSPKYWLRFQTEPQGFRGKKARDKLFDWLETQHVWIEQIFFAEKSSYCIRVKQSNLAPLPSTIAIYLGMFYLNHLSRYCPDHLERLVFHKDYHLAQVFMGTQPIEFFLALASHAIGADFYYV</sequence>
<proteinExistence type="predicted"/>